<dbReference type="AlphaFoldDB" id="A0A0R2H3L5"/>
<keyword evidence="10" id="KW-1185">Reference proteome</keyword>
<dbReference type="InterPro" id="IPR000835">
    <property type="entry name" value="HTH_MarR-typ"/>
</dbReference>
<dbReference type="SFLD" id="SFLDG01067">
    <property type="entry name" value="SPASM/twitch_domain_containing"/>
    <property type="match status" value="1"/>
</dbReference>
<evidence type="ECO:0000259" key="7">
    <source>
        <dbReference type="PROSITE" id="PS50995"/>
    </source>
</evidence>
<dbReference type="RefSeq" id="WP_031589830.1">
    <property type="nucleotide sequence ID" value="NZ_JNKN01000051.1"/>
</dbReference>
<feature type="domain" description="Radical SAM core" evidence="8">
    <location>
        <begin position="158"/>
        <end position="376"/>
    </location>
</feature>
<dbReference type="SFLD" id="SFLDG01094">
    <property type="entry name" value="Uncharacterised_Radical_SAM_Su"/>
    <property type="match status" value="1"/>
</dbReference>
<feature type="domain" description="HTH marR-type" evidence="7">
    <location>
        <begin position="4"/>
        <end position="136"/>
    </location>
</feature>
<dbReference type="InterPro" id="IPR036390">
    <property type="entry name" value="WH_DNA-bd_sf"/>
</dbReference>
<dbReference type="GO" id="GO:0003824">
    <property type="term" value="F:catalytic activity"/>
    <property type="evidence" value="ECO:0007669"/>
    <property type="project" value="InterPro"/>
</dbReference>
<dbReference type="Gene3D" id="3.20.20.70">
    <property type="entry name" value="Aldolase class I"/>
    <property type="match status" value="1"/>
</dbReference>
<dbReference type="InterPro" id="IPR034457">
    <property type="entry name" value="Organic_radical-activating"/>
</dbReference>
<dbReference type="PROSITE" id="PS51918">
    <property type="entry name" value="RADICAL_SAM"/>
    <property type="match status" value="1"/>
</dbReference>
<dbReference type="InterPro" id="IPR012840">
    <property type="entry name" value="NrdG2"/>
</dbReference>
<dbReference type="InterPro" id="IPR058240">
    <property type="entry name" value="rSAM_sf"/>
</dbReference>
<dbReference type="SMART" id="SM00347">
    <property type="entry name" value="HTH_MARR"/>
    <property type="match status" value="1"/>
</dbReference>
<proteinExistence type="predicted"/>
<sequence>MTKTPDLLINNSILYRATQKYYDKRLEKFNIGYGQILFLMMIYENEGITMKELSRLGSFDKGTTTKGINKLESIGYVRLEENPHDKRSKLIYTTPKAEEILSMMYIIRKDWLQQLMKGIDGEGEKLFNEYLDKIVHNASNEMNDVDVRFYGMQKLTLLDYPGKMAATLFTGGCNFRCPFCHNKDLVFLPESLSEIQSEDIFSYLEKRKSILEGVVISGGEPLLHKGLEVYLRRIKEMGYVVKLDTNGTFPERMIALIEEGLIDYVAVDIKNTSGKYAKTIGLDQYRLDAIVKTVNYLLEDHVDYEFRTTVVEEFHDVVDIEEIAKTIKGAKAYYLQNFRDADSVIEEGMHSVSHDTLLKMKEAAEKYLDHVEIRGE</sequence>
<dbReference type="SFLD" id="SFLDS00029">
    <property type="entry name" value="Radical_SAM"/>
    <property type="match status" value="1"/>
</dbReference>
<evidence type="ECO:0000256" key="6">
    <source>
        <dbReference type="ARBA" id="ARBA00023014"/>
    </source>
</evidence>
<dbReference type="PANTHER" id="PTHR30352:SF13">
    <property type="entry name" value="GLYCYL-RADICAL ENZYME ACTIVATING ENZYME YJJW-RELATED"/>
    <property type="match status" value="1"/>
</dbReference>
<dbReference type="GO" id="GO:0051539">
    <property type="term" value="F:4 iron, 4 sulfur cluster binding"/>
    <property type="evidence" value="ECO:0007669"/>
    <property type="project" value="UniProtKB-KW"/>
</dbReference>
<organism evidence="9 10">
    <name type="scientific">Kandleria vitulina DSM 20405</name>
    <dbReference type="NCBI Taxonomy" id="1410657"/>
    <lineage>
        <taxon>Bacteria</taxon>
        <taxon>Bacillati</taxon>
        <taxon>Bacillota</taxon>
        <taxon>Erysipelotrichia</taxon>
        <taxon>Erysipelotrichales</taxon>
        <taxon>Coprobacillaceae</taxon>
        <taxon>Kandleria</taxon>
    </lineage>
</organism>
<dbReference type="PRINTS" id="PR00598">
    <property type="entry name" value="HTHMARR"/>
</dbReference>
<gene>
    <name evidence="9" type="ORF">IV49_GL001689</name>
</gene>
<evidence type="ECO:0000313" key="10">
    <source>
        <dbReference type="Proteomes" id="UP000051841"/>
    </source>
</evidence>
<evidence type="ECO:0000256" key="1">
    <source>
        <dbReference type="ARBA" id="ARBA00001966"/>
    </source>
</evidence>
<evidence type="ECO:0000256" key="3">
    <source>
        <dbReference type="ARBA" id="ARBA00022691"/>
    </source>
</evidence>
<dbReference type="Gene3D" id="1.10.10.10">
    <property type="entry name" value="Winged helix-like DNA-binding domain superfamily/Winged helix DNA-binding domain"/>
    <property type="match status" value="1"/>
</dbReference>
<dbReference type="SUPFAM" id="SSF46785">
    <property type="entry name" value="Winged helix' DNA-binding domain"/>
    <property type="match status" value="1"/>
</dbReference>
<evidence type="ECO:0000256" key="5">
    <source>
        <dbReference type="ARBA" id="ARBA00023004"/>
    </source>
</evidence>
<dbReference type="GO" id="GO:0003700">
    <property type="term" value="F:DNA-binding transcription factor activity"/>
    <property type="evidence" value="ECO:0007669"/>
    <property type="project" value="InterPro"/>
</dbReference>
<keyword evidence="6" id="KW-0411">Iron-sulfur</keyword>
<dbReference type="Proteomes" id="UP000051841">
    <property type="component" value="Unassembled WGS sequence"/>
</dbReference>
<dbReference type="EMBL" id="JQBL01000050">
    <property type="protein sequence ID" value="KRN47359.1"/>
    <property type="molecule type" value="Genomic_DNA"/>
</dbReference>
<dbReference type="PANTHER" id="PTHR30352">
    <property type="entry name" value="PYRUVATE FORMATE-LYASE-ACTIVATING ENZYME"/>
    <property type="match status" value="1"/>
</dbReference>
<keyword evidence="2" id="KW-0004">4Fe-4S</keyword>
<name>A0A0R2H3L5_9FIRM</name>
<dbReference type="PROSITE" id="PS50995">
    <property type="entry name" value="HTH_MARR_2"/>
    <property type="match status" value="1"/>
</dbReference>
<evidence type="ECO:0000259" key="8">
    <source>
        <dbReference type="PROSITE" id="PS51918"/>
    </source>
</evidence>
<dbReference type="PATRIC" id="fig|1410657.5.peg.1741"/>
<keyword evidence="3" id="KW-0949">S-adenosyl-L-methionine</keyword>
<accession>A0A0R2H3L5</accession>
<reference evidence="9 10" key="1">
    <citation type="journal article" date="2015" name="Genome Announc.">
        <title>Expanding the biotechnology potential of lactobacilli through comparative genomics of 213 strains and associated genera.</title>
        <authorList>
            <person name="Sun Z."/>
            <person name="Harris H.M."/>
            <person name="McCann A."/>
            <person name="Guo C."/>
            <person name="Argimon S."/>
            <person name="Zhang W."/>
            <person name="Yang X."/>
            <person name="Jeffery I.B."/>
            <person name="Cooney J.C."/>
            <person name="Kagawa T.F."/>
            <person name="Liu W."/>
            <person name="Song Y."/>
            <person name="Salvetti E."/>
            <person name="Wrobel A."/>
            <person name="Rasinkangas P."/>
            <person name="Parkhill J."/>
            <person name="Rea M.C."/>
            <person name="O'Sullivan O."/>
            <person name="Ritari J."/>
            <person name="Douillard F.P."/>
            <person name="Paul Ross R."/>
            <person name="Yang R."/>
            <person name="Briner A.E."/>
            <person name="Felis G.E."/>
            <person name="de Vos W.M."/>
            <person name="Barrangou R."/>
            <person name="Klaenhammer T.R."/>
            <person name="Caufield P.W."/>
            <person name="Cui Y."/>
            <person name="Zhang H."/>
            <person name="O'Toole P.W."/>
        </authorList>
    </citation>
    <scope>NUCLEOTIDE SEQUENCE [LARGE SCALE GENOMIC DNA]</scope>
    <source>
        <strain evidence="9 10">DSM 20405</strain>
    </source>
</reference>
<dbReference type="InterPro" id="IPR036388">
    <property type="entry name" value="WH-like_DNA-bd_sf"/>
</dbReference>
<dbReference type="InterPro" id="IPR007197">
    <property type="entry name" value="rSAM"/>
</dbReference>
<dbReference type="Pfam" id="PF12802">
    <property type="entry name" value="MarR_2"/>
    <property type="match status" value="1"/>
</dbReference>
<evidence type="ECO:0000256" key="4">
    <source>
        <dbReference type="ARBA" id="ARBA00022723"/>
    </source>
</evidence>
<dbReference type="Pfam" id="PF04055">
    <property type="entry name" value="Radical_SAM"/>
    <property type="match status" value="1"/>
</dbReference>
<dbReference type="GO" id="GO:0046872">
    <property type="term" value="F:metal ion binding"/>
    <property type="evidence" value="ECO:0007669"/>
    <property type="project" value="UniProtKB-KW"/>
</dbReference>
<dbReference type="NCBIfam" id="TIGR02495">
    <property type="entry name" value="NrdG2"/>
    <property type="match status" value="1"/>
</dbReference>
<evidence type="ECO:0000256" key="2">
    <source>
        <dbReference type="ARBA" id="ARBA00022485"/>
    </source>
</evidence>
<keyword evidence="4" id="KW-0479">Metal-binding</keyword>
<comment type="cofactor">
    <cofactor evidence="1">
        <name>[4Fe-4S] cluster</name>
        <dbReference type="ChEBI" id="CHEBI:49883"/>
    </cofactor>
</comment>
<dbReference type="CDD" id="cd01335">
    <property type="entry name" value="Radical_SAM"/>
    <property type="match status" value="1"/>
</dbReference>
<keyword evidence="5" id="KW-0408">Iron</keyword>
<evidence type="ECO:0000313" key="9">
    <source>
        <dbReference type="EMBL" id="KRN47359.1"/>
    </source>
</evidence>
<dbReference type="InterPro" id="IPR013785">
    <property type="entry name" value="Aldolase_TIM"/>
</dbReference>
<comment type="caution">
    <text evidence="9">The sequence shown here is derived from an EMBL/GenBank/DDBJ whole genome shotgun (WGS) entry which is preliminary data.</text>
</comment>
<protein>
    <submittedName>
        <fullName evidence="9">Uncharacterized protein</fullName>
    </submittedName>
</protein>
<dbReference type="SUPFAM" id="SSF102114">
    <property type="entry name" value="Radical SAM enzymes"/>
    <property type="match status" value="1"/>
</dbReference>